<accession>A0A1G9Y1H0</accession>
<feature type="transmembrane region" description="Helical" evidence="2">
    <location>
        <begin position="447"/>
        <end position="467"/>
    </location>
</feature>
<organism evidence="4 5">
    <name type="scientific">Haloarchaeobius iranensis</name>
    <dbReference type="NCBI Taxonomy" id="996166"/>
    <lineage>
        <taxon>Archaea</taxon>
        <taxon>Methanobacteriati</taxon>
        <taxon>Methanobacteriota</taxon>
        <taxon>Stenosarchaea group</taxon>
        <taxon>Halobacteria</taxon>
        <taxon>Halobacteriales</taxon>
        <taxon>Halorubellaceae</taxon>
        <taxon>Haloarchaeobius</taxon>
    </lineage>
</organism>
<dbReference type="Proteomes" id="UP000199370">
    <property type="component" value="Unassembled WGS sequence"/>
</dbReference>
<keyword evidence="2" id="KW-1133">Transmembrane helix</keyword>
<feature type="domain" description="DUF7827" evidence="3">
    <location>
        <begin position="64"/>
        <end position="165"/>
    </location>
</feature>
<dbReference type="EMBL" id="FNIA01000012">
    <property type="protein sequence ID" value="SDN02888.1"/>
    <property type="molecule type" value="Genomic_DNA"/>
</dbReference>
<evidence type="ECO:0000259" key="3">
    <source>
        <dbReference type="Pfam" id="PF25162"/>
    </source>
</evidence>
<sequence length="471" mass="49477">MARWGTLACVCLLAVAVVATAGVAGTTVGADGGTVETAADSEWHIPQDRGRVPGQAGWSLPNGTEEQPGDVVRIPVGLTGNETTATVVVENESLDYRLVVRVADENRDGVVVLRWNTYHAGFVGADAVANRTVAVDQPDRLLDARRTTPQRDARLGEGEYAVSVRQDERVVAADVVTLASDPLRRSAITVLEGPPLADASAAFERSGISGTVEQDEWLFVLVQRQSIHGYVDGVEDLTGNGTDGVSFRITRGSDGTAVDLSSATFLHFPQYDEFVVGIPPNATVFDADTDYVARFAVNRSNPYAGGGDVTSSTAFRVLPGGAQPDRPVLEVVDVQAPETVIEGRDATFAVSVVNSGEREGTAAVVVAMEDTNVTREVTVGPRSERTVEVAFDTSPLTEGTTEWSVGIADGARTVAGELEVRLTNETRNEDPTLVPGPRRTSDGGQPGFGALAALVGLGVGIGGRVLALRGE</sequence>
<evidence type="ECO:0000256" key="2">
    <source>
        <dbReference type="SAM" id="Phobius"/>
    </source>
</evidence>
<evidence type="ECO:0000313" key="5">
    <source>
        <dbReference type="Proteomes" id="UP000199370"/>
    </source>
</evidence>
<proteinExistence type="predicted"/>
<dbReference type="OrthoDB" id="325633at2157"/>
<gene>
    <name evidence="4" type="ORF">SAMN05192554_112103</name>
</gene>
<dbReference type="RefSeq" id="WP_089734156.1">
    <property type="nucleotide sequence ID" value="NZ_FNIA01000012.1"/>
</dbReference>
<reference evidence="4 5" key="1">
    <citation type="submission" date="2016-10" db="EMBL/GenBank/DDBJ databases">
        <authorList>
            <person name="de Groot N.N."/>
        </authorList>
    </citation>
    <scope>NUCLEOTIDE SEQUENCE [LARGE SCALE GENOMIC DNA]</scope>
    <source>
        <strain evidence="5">EB21,IBRC-M 10013,KCTC 4048</strain>
    </source>
</reference>
<keyword evidence="2" id="KW-0472">Membrane</keyword>
<protein>
    <recommendedName>
        <fullName evidence="3">DUF7827 domain-containing protein</fullName>
    </recommendedName>
</protein>
<name>A0A1G9Y1H0_9EURY</name>
<dbReference type="Pfam" id="PF25162">
    <property type="entry name" value="DUF7827"/>
    <property type="match status" value="1"/>
</dbReference>
<dbReference type="AlphaFoldDB" id="A0A1G9Y1H0"/>
<keyword evidence="2" id="KW-0812">Transmembrane</keyword>
<feature type="region of interest" description="Disordered" evidence="1">
    <location>
        <begin position="424"/>
        <end position="445"/>
    </location>
</feature>
<dbReference type="STRING" id="996166.SAMN05192554_112103"/>
<dbReference type="InterPro" id="IPR057149">
    <property type="entry name" value="DUF7827"/>
</dbReference>
<evidence type="ECO:0000313" key="4">
    <source>
        <dbReference type="EMBL" id="SDN02888.1"/>
    </source>
</evidence>
<keyword evidence="5" id="KW-1185">Reference proteome</keyword>
<evidence type="ECO:0000256" key="1">
    <source>
        <dbReference type="SAM" id="MobiDB-lite"/>
    </source>
</evidence>